<feature type="domain" description="Nitrogen regulatory protein areA GATA-like" evidence="2">
    <location>
        <begin position="119"/>
        <end position="146"/>
    </location>
</feature>
<dbReference type="EMBL" id="JBBBZM010000211">
    <property type="protein sequence ID" value="KAL0631796.1"/>
    <property type="molecule type" value="Genomic_DNA"/>
</dbReference>
<name>A0ABR3G887_9PEZI</name>
<comment type="caution">
    <text evidence="3">The sequence shown here is derived from an EMBL/GenBank/DDBJ whole genome shotgun (WGS) entry which is preliminary data.</text>
</comment>
<protein>
    <submittedName>
        <fullName evidence="3">Sodium- and chloride-dependent GABA transporter 1</fullName>
    </submittedName>
</protein>
<proteinExistence type="predicted"/>
<dbReference type="InterPro" id="IPR013860">
    <property type="entry name" value="AreA_GATA"/>
</dbReference>
<evidence type="ECO:0000256" key="1">
    <source>
        <dbReference type="SAM" id="MobiDB-lite"/>
    </source>
</evidence>
<feature type="region of interest" description="Disordered" evidence="1">
    <location>
        <begin position="1"/>
        <end position="68"/>
    </location>
</feature>
<keyword evidence="4" id="KW-1185">Reference proteome</keyword>
<feature type="compositionally biased region" description="Gly residues" evidence="1">
    <location>
        <begin position="1"/>
        <end position="10"/>
    </location>
</feature>
<dbReference type="Pfam" id="PF08550">
    <property type="entry name" value="GATA_AreA"/>
    <property type="match status" value="1"/>
</dbReference>
<evidence type="ECO:0000259" key="2">
    <source>
        <dbReference type="Pfam" id="PF08550"/>
    </source>
</evidence>
<organism evidence="3 4">
    <name type="scientific">Discina gigas</name>
    <dbReference type="NCBI Taxonomy" id="1032678"/>
    <lineage>
        <taxon>Eukaryota</taxon>
        <taxon>Fungi</taxon>
        <taxon>Dikarya</taxon>
        <taxon>Ascomycota</taxon>
        <taxon>Pezizomycotina</taxon>
        <taxon>Pezizomycetes</taxon>
        <taxon>Pezizales</taxon>
        <taxon>Discinaceae</taxon>
        <taxon>Discina</taxon>
    </lineage>
</organism>
<feature type="compositionally biased region" description="Basic and acidic residues" evidence="1">
    <location>
        <begin position="100"/>
        <end position="114"/>
    </location>
</feature>
<feature type="compositionally biased region" description="Polar residues" evidence="1">
    <location>
        <begin position="51"/>
        <end position="64"/>
    </location>
</feature>
<gene>
    <name evidence="3" type="primary">GAT1_1</name>
    <name evidence="3" type="ORF">Q9L58_009341</name>
</gene>
<feature type="region of interest" description="Disordered" evidence="1">
    <location>
        <begin position="87"/>
        <end position="114"/>
    </location>
</feature>
<evidence type="ECO:0000313" key="4">
    <source>
        <dbReference type="Proteomes" id="UP001447188"/>
    </source>
</evidence>
<evidence type="ECO:0000313" key="3">
    <source>
        <dbReference type="EMBL" id="KAL0631796.1"/>
    </source>
</evidence>
<sequence>MAFNGRGGVGMSAAAAAGEHSHKTLSAASFGSGTTTSPHSRLQHPKPISPQKPNTFVLSPSSTIEKPAERNANLDFSQAQSFARKELLGGSFGDLSGAQREPEETPEDMQKKDPLATQVWRLYSKQKNVLPNAERMENLTWRMMSMTLRKEQQQAR</sequence>
<feature type="compositionally biased region" description="Low complexity" evidence="1">
    <location>
        <begin position="11"/>
        <end position="37"/>
    </location>
</feature>
<dbReference type="Proteomes" id="UP001447188">
    <property type="component" value="Unassembled WGS sequence"/>
</dbReference>
<accession>A0ABR3G887</accession>
<reference evidence="3 4" key="1">
    <citation type="submission" date="2024-02" db="EMBL/GenBank/DDBJ databases">
        <title>Discinaceae phylogenomics.</title>
        <authorList>
            <person name="Dirks A.C."/>
            <person name="James T.Y."/>
        </authorList>
    </citation>
    <scope>NUCLEOTIDE SEQUENCE [LARGE SCALE GENOMIC DNA]</scope>
    <source>
        <strain evidence="3 4">ACD0624</strain>
    </source>
</reference>